<dbReference type="PROSITE" id="PS51349">
    <property type="entry name" value="FMN_HYDROXY_ACID_DH_2"/>
    <property type="match status" value="1"/>
</dbReference>
<proteinExistence type="inferred from homology"/>
<dbReference type="InterPro" id="IPR013785">
    <property type="entry name" value="Aldolase_TIM"/>
</dbReference>
<comment type="catalytic activity">
    <reaction evidence="5">
        <text>a (2S)-2-hydroxycarboxylate + O2 = a 2-oxocarboxylate + H2O2</text>
        <dbReference type="Rhea" id="RHEA:16789"/>
        <dbReference type="ChEBI" id="CHEBI:15379"/>
        <dbReference type="ChEBI" id="CHEBI:16240"/>
        <dbReference type="ChEBI" id="CHEBI:35179"/>
        <dbReference type="ChEBI" id="CHEBI:58123"/>
        <dbReference type="EC" id="1.1.3.15"/>
    </reaction>
    <physiologicalReaction direction="left-to-right" evidence="5">
        <dbReference type="Rhea" id="RHEA:16790"/>
    </physiologicalReaction>
</comment>
<dbReference type="Gene3D" id="3.20.20.70">
    <property type="entry name" value="Aldolase class I"/>
    <property type="match status" value="1"/>
</dbReference>
<dbReference type="GO" id="GO:0010181">
    <property type="term" value="F:FMN binding"/>
    <property type="evidence" value="ECO:0007669"/>
    <property type="project" value="InterPro"/>
</dbReference>
<dbReference type="OrthoDB" id="25826at2759"/>
<comment type="similarity">
    <text evidence="4">Belongs to the FMN-dependent alpha-hydroxy acid dehydrogenase family.</text>
</comment>
<evidence type="ECO:0000256" key="4">
    <source>
        <dbReference type="ARBA" id="ARBA00024042"/>
    </source>
</evidence>
<dbReference type="InterPro" id="IPR008259">
    <property type="entry name" value="FMN_hydac_DH_AS"/>
</dbReference>
<dbReference type="GO" id="GO:0005782">
    <property type="term" value="C:peroxisomal matrix"/>
    <property type="evidence" value="ECO:0007669"/>
    <property type="project" value="TreeGrafter"/>
</dbReference>
<dbReference type="PROSITE" id="PS00557">
    <property type="entry name" value="FMN_HYDROXY_ACID_DH_1"/>
    <property type="match status" value="1"/>
</dbReference>
<keyword evidence="9" id="KW-1185">Reference proteome</keyword>
<evidence type="ECO:0000256" key="5">
    <source>
        <dbReference type="ARBA" id="ARBA00029325"/>
    </source>
</evidence>
<dbReference type="PANTHER" id="PTHR10578">
    <property type="entry name" value="S -2-HYDROXY-ACID OXIDASE-RELATED"/>
    <property type="match status" value="1"/>
</dbReference>
<feature type="domain" description="FMN hydroxy acid dehydrogenase" evidence="7">
    <location>
        <begin position="1"/>
        <end position="263"/>
    </location>
</feature>
<dbReference type="CDD" id="cd02809">
    <property type="entry name" value="alpha_hydroxyacid_oxid_FMN"/>
    <property type="match status" value="1"/>
</dbReference>
<organism evidence="8">
    <name type="scientific">Oppiella nova</name>
    <dbReference type="NCBI Taxonomy" id="334625"/>
    <lineage>
        <taxon>Eukaryota</taxon>
        <taxon>Metazoa</taxon>
        <taxon>Ecdysozoa</taxon>
        <taxon>Arthropoda</taxon>
        <taxon>Chelicerata</taxon>
        <taxon>Arachnida</taxon>
        <taxon>Acari</taxon>
        <taxon>Acariformes</taxon>
        <taxon>Sarcoptiformes</taxon>
        <taxon>Oribatida</taxon>
        <taxon>Brachypylina</taxon>
        <taxon>Oppioidea</taxon>
        <taxon>Oppiidae</taxon>
        <taxon>Oppiella</taxon>
    </lineage>
</organism>
<comment type="cofactor">
    <cofactor evidence="1">
        <name>FMN</name>
        <dbReference type="ChEBI" id="CHEBI:58210"/>
    </cofactor>
</comment>
<protein>
    <recommendedName>
        <fullName evidence="2">(S)-2-hydroxy-acid oxidase</fullName>
        <ecNumber evidence="2">1.1.3.15</ecNumber>
    </recommendedName>
</protein>
<evidence type="ECO:0000256" key="1">
    <source>
        <dbReference type="ARBA" id="ARBA00001917"/>
    </source>
</evidence>
<dbReference type="InterPro" id="IPR000262">
    <property type="entry name" value="FMN-dep_DH"/>
</dbReference>
<evidence type="ECO:0000256" key="2">
    <source>
        <dbReference type="ARBA" id="ARBA00013087"/>
    </source>
</evidence>
<dbReference type="FunFam" id="3.20.20.70:FF:000056">
    <property type="entry name" value="hydroxyacid oxidase 2"/>
    <property type="match status" value="1"/>
</dbReference>
<evidence type="ECO:0000313" key="8">
    <source>
        <dbReference type="EMBL" id="CAD7654167.1"/>
    </source>
</evidence>
<accession>A0A7R9QRL3</accession>
<keyword evidence="3" id="KW-0560">Oxidoreductase</keyword>
<feature type="non-terminal residue" evidence="8">
    <location>
        <position position="1"/>
    </location>
</feature>
<gene>
    <name evidence="8" type="ORF">ONB1V03_LOCUS10817</name>
</gene>
<name>A0A7R9QRL3_9ACAR</name>
<dbReference type="Proteomes" id="UP000728032">
    <property type="component" value="Unassembled WGS sequence"/>
</dbReference>
<dbReference type="GO" id="GO:0003973">
    <property type="term" value="F:(S)-2-hydroxy-acid oxidase activity"/>
    <property type="evidence" value="ECO:0007669"/>
    <property type="project" value="UniProtKB-EC"/>
</dbReference>
<dbReference type="EC" id="1.1.3.15" evidence="2"/>
<dbReference type="AlphaFoldDB" id="A0A7R9QRL3"/>
<dbReference type="PANTHER" id="PTHR10578:SF149">
    <property type="entry name" value="2-HYDROXYACID OXIDASE 2"/>
    <property type="match status" value="1"/>
</dbReference>
<evidence type="ECO:0000313" key="9">
    <source>
        <dbReference type="Proteomes" id="UP000728032"/>
    </source>
</evidence>
<dbReference type="SUPFAM" id="SSF51395">
    <property type="entry name" value="FMN-linked oxidoreductases"/>
    <property type="match status" value="1"/>
</dbReference>
<evidence type="ECO:0000256" key="6">
    <source>
        <dbReference type="ARBA" id="ARBA00029327"/>
    </source>
</evidence>
<comment type="catalytic activity">
    <reaction evidence="6">
        <text>2-hydroxyoctanoate + O2 = 2-oxooctanoate + H2O2</text>
        <dbReference type="Rhea" id="RHEA:67940"/>
        <dbReference type="ChEBI" id="CHEBI:15379"/>
        <dbReference type="ChEBI" id="CHEBI:16240"/>
        <dbReference type="ChEBI" id="CHEBI:133514"/>
        <dbReference type="ChEBI" id="CHEBI:176689"/>
    </reaction>
    <physiologicalReaction direction="left-to-right" evidence="6">
        <dbReference type="Rhea" id="RHEA:67941"/>
    </physiologicalReaction>
</comment>
<dbReference type="GO" id="GO:0001561">
    <property type="term" value="P:fatty acid alpha-oxidation"/>
    <property type="evidence" value="ECO:0007669"/>
    <property type="project" value="TreeGrafter"/>
</dbReference>
<sequence length="270" mass="29415">MTLSTISTSSLEEVANAAPNGVKWFQLYIYKDRAVTRGLVKRAEDSGFKALVLTVDSPMFGNRFADARNQFRLPPHLRLANFGEGNTESDSIQNSPTKGQSGLAEYALSLFDPSLTWKDILWLKSITKLPLVLKGILTREDALLAVKYGASAILVSNHGARQLDGVPSTIEALPEVVKAVQNRCEVYLDGGVRTGTDVIKALALGARAVFVGRPILWGLCYDGVNGVEEVFAILRKELDMALALSGCSQVSQLTQHPSLIVSENYYKSQL</sequence>
<dbReference type="EMBL" id="OC922434">
    <property type="protein sequence ID" value="CAD7654167.1"/>
    <property type="molecule type" value="Genomic_DNA"/>
</dbReference>
<evidence type="ECO:0000256" key="3">
    <source>
        <dbReference type="ARBA" id="ARBA00023002"/>
    </source>
</evidence>
<evidence type="ECO:0000259" key="7">
    <source>
        <dbReference type="PROSITE" id="PS51349"/>
    </source>
</evidence>
<reference evidence="8" key="1">
    <citation type="submission" date="2020-11" db="EMBL/GenBank/DDBJ databases">
        <authorList>
            <person name="Tran Van P."/>
        </authorList>
    </citation>
    <scope>NUCLEOTIDE SEQUENCE</scope>
</reference>
<dbReference type="InterPro" id="IPR037396">
    <property type="entry name" value="FMN_HAD"/>
</dbReference>
<dbReference type="EMBL" id="CAJPVJ010007609">
    <property type="protein sequence ID" value="CAG2171354.1"/>
    <property type="molecule type" value="Genomic_DNA"/>
</dbReference>
<dbReference type="Pfam" id="PF01070">
    <property type="entry name" value="FMN_dh"/>
    <property type="match status" value="1"/>
</dbReference>
<dbReference type="InterPro" id="IPR012133">
    <property type="entry name" value="Alpha-hydoxy_acid_DH_FMN"/>
</dbReference>